<keyword evidence="2" id="KW-1185">Reference proteome</keyword>
<gene>
    <name evidence="1" type="ORF">IMZ28_04280</name>
</gene>
<dbReference type="RefSeq" id="WP_197549512.1">
    <property type="nucleotide sequence ID" value="NZ_CP063164.1"/>
</dbReference>
<evidence type="ECO:0000313" key="2">
    <source>
        <dbReference type="Proteomes" id="UP000595074"/>
    </source>
</evidence>
<dbReference type="Proteomes" id="UP000595074">
    <property type="component" value="Chromosome"/>
</dbReference>
<reference evidence="1 2" key="1">
    <citation type="submission" date="2020-10" db="EMBL/GenBank/DDBJ databases">
        <title>The genome of sulfurovum sp.</title>
        <authorList>
            <person name="Xie S."/>
            <person name="Shao Z."/>
            <person name="Jiang L."/>
        </authorList>
    </citation>
    <scope>NUCLEOTIDE SEQUENCE [LARGE SCALE GENOMIC DNA]</scope>
    <source>
        <strain evidence="1 2">ST-419</strain>
    </source>
</reference>
<evidence type="ECO:0000313" key="1">
    <source>
        <dbReference type="EMBL" id="QOR62693.1"/>
    </source>
</evidence>
<protein>
    <submittedName>
        <fullName evidence="1">Uncharacterized protein</fullName>
    </submittedName>
</protein>
<dbReference type="KEGG" id="sinu:IMZ28_04280"/>
<sequence length="224" mass="26003">MQEIIAHIEKTVHTVQPFSPEKFVKMLDIDSHLHWKANFPVAVVHHKDRMGEETVACFEKEGLLDTEGYTRELYAYEELNEFAAKLPEAFKRVSSLCLAKESDSYRYEPKRSGDKWKKLVDNGTFKATIELSVYDGTAEKCKVEAELRDLMRSSKEIPSLKAIGFVWVAVLPKIKKIDEILKHYFGNCYLRIENESGHVYIGWHEQLGNINMRYFVCPPNKEKK</sequence>
<name>A0A7M1S5K0_9BACT</name>
<accession>A0A7M1S5K0</accession>
<dbReference type="EMBL" id="CP063164">
    <property type="protein sequence ID" value="QOR62693.1"/>
    <property type="molecule type" value="Genomic_DNA"/>
</dbReference>
<dbReference type="AlphaFoldDB" id="A0A7M1S5K0"/>
<organism evidence="1 2">
    <name type="scientific">Sulfurovum indicum</name>
    <dbReference type="NCBI Taxonomy" id="2779528"/>
    <lineage>
        <taxon>Bacteria</taxon>
        <taxon>Pseudomonadati</taxon>
        <taxon>Campylobacterota</taxon>
        <taxon>Epsilonproteobacteria</taxon>
        <taxon>Campylobacterales</taxon>
        <taxon>Sulfurovaceae</taxon>
        <taxon>Sulfurovum</taxon>
    </lineage>
</organism>
<proteinExistence type="predicted"/>